<dbReference type="AlphaFoldDB" id="A0A9C7GAX8"/>
<dbReference type="PANTHER" id="PTHR30590">
    <property type="entry name" value="INNER MEMBRANE PROTEIN"/>
    <property type="match status" value="1"/>
</dbReference>
<evidence type="ECO:0000313" key="4">
    <source>
        <dbReference type="Proteomes" id="UP000789845"/>
    </source>
</evidence>
<feature type="transmembrane region" description="Helical" evidence="1">
    <location>
        <begin position="250"/>
        <end position="268"/>
    </location>
</feature>
<accession>A0A9C7GAX8</accession>
<dbReference type="InterPro" id="IPR052529">
    <property type="entry name" value="Bact_Transport_Assoc"/>
</dbReference>
<sequence>MSILSNPIPDNERINSIDTMRGFAILGIFLTNMLAFHSPMLYLNPYVWWSTKSDQTIYSFIDFFVQASFYPLFALLFGFGLMIMRERSVAKGFNFTPIAIRRLSMLLVIGCIHAFFIWHGDILINYAILGLIALLFLGMSGKALLLTGILTYMIPNILYGLLYFLATLVTPTNDYYHHDEAIKSVEFYQNGTFWEITVQRFYDWSQVNLNSIETSLFLFFTIFPFLLIGAGISKLNVVRNNMQNKKAIKVLLLIFVIVGSLLKLLPFVVRNLFSEYIQDIFGGPLLAVSYALVIMLLMEKHSASLQMFQAVGKLAISNYLFQSIVATLIFYNYGLGLYSKISVGTGTLLAITIFLVQAYISTKWVQNYQYGPVEWIWRAVSYWKIPNWKKFTK</sequence>
<feature type="transmembrane region" description="Helical" evidence="1">
    <location>
        <begin position="23"/>
        <end position="43"/>
    </location>
</feature>
<keyword evidence="1" id="KW-0472">Membrane</keyword>
<protein>
    <recommendedName>
        <fullName evidence="2">DUF418 domain-containing protein</fullName>
    </recommendedName>
</protein>
<feature type="transmembrane region" description="Helical" evidence="1">
    <location>
        <begin position="122"/>
        <end position="139"/>
    </location>
</feature>
<comment type="caution">
    <text evidence="3">The sequence shown here is derived from an EMBL/GenBank/DDBJ whole genome shotgun (WGS) entry which is preliminary data.</text>
</comment>
<keyword evidence="1" id="KW-0812">Transmembrane</keyword>
<dbReference type="PANTHER" id="PTHR30590:SF2">
    <property type="entry name" value="INNER MEMBRANE PROTEIN"/>
    <property type="match status" value="1"/>
</dbReference>
<organism evidence="3 4">
    <name type="scientific">Pseudoneobacillus rhizosphaerae</name>
    <dbReference type="NCBI Taxonomy" id="2880968"/>
    <lineage>
        <taxon>Bacteria</taxon>
        <taxon>Bacillati</taxon>
        <taxon>Bacillota</taxon>
        <taxon>Bacilli</taxon>
        <taxon>Bacillales</taxon>
        <taxon>Bacillaceae</taxon>
        <taxon>Pseudoneobacillus</taxon>
    </lineage>
</organism>
<keyword evidence="4" id="KW-1185">Reference proteome</keyword>
<feature type="transmembrane region" description="Helical" evidence="1">
    <location>
        <begin position="95"/>
        <end position="116"/>
    </location>
</feature>
<evidence type="ECO:0000256" key="1">
    <source>
        <dbReference type="SAM" id="Phobius"/>
    </source>
</evidence>
<evidence type="ECO:0000259" key="2">
    <source>
        <dbReference type="Pfam" id="PF04235"/>
    </source>
</evidence>
<gene>
    <name evidence="3" type="ORF">NEOCIP111885_02973</name>
</gene>
<feature type="transmembrane region" description="Helical" evidence="1">
    <location>
        <begin position="280"/>
        <end position="298"/>
    </location>
</feature>
<name>A0A9C7GAX8_9BACI</name>
<dbReference type="Pfam" id="PF04235">
    <property type="entry name" value="DUF418"/>
    <property type="match status" value="1"/>
</dbReference>
<dbReference type="InterPro" id="IPR007349">
    <property type="entry name" value="DUF418"/>
</dbReference>
<dbReference type="Proteomes" id="UP000789845">
    <property type="component" value="Unassembled WGS sequence"/>
</dbReference>
<feature type="transmembrane region" description="Helical" evidence="1">
    <location>
        <begin position="144"/>
        <end position="166"/>
    </location>
</feature>
<evidence type="ECO:0000313" key="3">
    <source>
        <dbReference type="EMBL" id="CAG9609231.1"/>
    </source>
</evidence>
<feature type="transmembrane region" description="Helical" evidence="1">
    <location>
        <begin position="310"/>
        <end position="331"/>
    </location>
</feature>
<feature type="domain" description="DUF418" evidence="2">
    <location>
        <begin position="234"/>
        <end position="384"/>
    </location>
</feature>
<feature type="transmembrane region" description="Helical" evidence="1">
    <location>
        <begin position="216"/>
        <end position="238"/>
    </location>
</feature>
<feature type="transmembrane region" description="Helical" evidence="1">
    <location>
        <begin position="337"/>
        <end position="360"/>
    </location>
</feature>
<dbReference type="EMBL" id="CAKJTG010000017">
    <property type="protein sequence ID" value="CAG9609231.1"/>
    <property type="molecule type" value="Genomic_DNA"/>
</dbReference>
<proteinExistence type="predicted"/>
<keyword evidence="1" id="KW-1133">Transmembrane helix</keyword>
<dbReference type="RefSeq" id="WP_230497466.1">
    <property type="nucleotide sequence ID" value="NZ_CAKJTG010000017.1"/>
</dbReference>
<feature type="transmembrane region" description="Helical" evidence="1">
    <location>
        <begin position="63"/>
        <end position="83"/>
    </location>
</feature>
<reference evidence="3" key="1">
    <citation type="submission" date="2021-10" db="EMBL/GenBank/DDBJ databases">
        <authorList>
            <person name="Criscuolo A."/>
        </authorList>
    </citation>
    <scope>NUCLEOTIDE SEQUENCE</scope>
    <source>
        <strain evidence="3">CIP111885</strain>
    </source>
</reference>